<dbReference type="EMBL" id="CAJHNH020000224">
    <property type="protein sequence ID" value="CAG5116238.1"/>
    <property type="molecule type" value="Genomic_DNA"/>
</dbReference>
<dbReference type="OrthoDB" id="10442949at2759"/>
<evidence type="ECO:0000313" key="1">
    <source>
        <dbReference type="EMBL" id="CAG5116238.1"/>
    </source>
</evidence>
<reference evidence="1" key="1">
    <citation type="submission" date="2021-04" db="EMBL/GenBank/DDBJ databases">
        <authorList>
            <consortium name="Molecular Ecology Group"/>
        </authorList>
    </citation>
    <scope>NUCLEOTIDE SEQUENCE</scope>
</reference>
<name>A0A8S3YIQ2_9EUPU</name>
<organism evidence="1 2">
    <name type="scientific">Candidula unifasciata</name>
    <dbReference type="NCBI Taxonomy" id="100452"/>
    <lineage>
        <taxon>Eukaryota</taxon>
        <taxon>Metazoa</taxon>
        <taxon>Spiralia</taxon>
        <taxon>Lophotrochozoa</taxon>
        <taxon>Mollusca</taxon>
        <taxon>Gastropoda</taxon>
        <taxon>Heterobranchia</taxon>
        <taxon>Euthyneura</taxon>
        <taxon>Panpulmonata</taxon>
        <taxon>Eupulmonata</taxon>
        <taxon>Stylommatophora</taxon>
        <taxon>Helicina</taxon>
        <taxon>Helicoidea</taxon>
        <taxon>Geomitridae</taxon>
        <taxon>Candidula</taxon>
    </lineage>
</organism>
<gene>
    <name evidence="1" type="ORF">CUNI_LOCUS1796</name>
</gene>
<accession>A0A8S3YIQ2</accession>
<sequence>KYPESQSPLPISWDTLLSIYRELVRLINRLPFKKKLIVCIVFKGSKFRFDLGE</sequence>
<dbReference type="Proteomes" id="UP000678393">
    <property type="component" value="Unassembled WGS sequence"/>
</dbReference>
<feature type="non-terminal residue" evidence="1">
    <location>
        <position position="1"/>
    </location>
</feature>
<protein>
    <submittedName>
        <fullName evidence="1">Uncharacterized protein</fullName>
    </submittedName>
</protein>
<comment type="caution">
    <text evidence="1">The sequence shown here is derived from an EMBL/GenBank/DDBJ whole genome shotgun (WGS) entry which is preliminary data.</text>
</comment>
<keyword evidence="2" id="KW-1185">Reference proteome</keyword>
<evidence type="ECO:0000313" key="2">
    <source>
        <dbReference type="Proteomes" id="UP000678393"/>
    </source>
</evidence>
<proteinExistence type="predicted"/>
<feature type="non-terminal residue" evidence="1">
    <location>
        <position position="53"/>
    </location>
</feature>
<dbReference type="AlphaFoldDB" id="A0A8S3YIQ2"/>